<comment type="caution">
    <text evidence="2">The sequence shown here is derived from an EMBL/GenBank/DDBJ whole genome shotgun (WGS) entry which is preliminary data.</text>
</comment>
<dbReference type="Proteomes" id="UP000014974">
    <property type="component" value="Unassembled WGS sequence"/>
</dbReference>
<dbReference type="EMBL" id="ATNM01000202">
    <property type="protein sequence ID" value="EPR65067.1"/>
    <property type="molecule type" value="Genomic_DNA"/>
</dbReference>
<proteinExistence type="predicted"/>
<name>S7V628_9BACT</name>
<dbReference type="AlphaFoldDB" id="S7V628"/>
<evidence type="ECO:0000313" key="2">
    <source>
        <dbReference type="EMBL" id="EPR65067.1"/>
    </source>
</evidence>
<accession>S7V628</accession>
<evidence type="ECO:0000313" key="3">
    <source>
        <dbReference type="Proteomes" id="UP000014974"/>
    </source>
</evidence>
<protein>
    <submittedName>
        <fullName evidence="2">Uncharacterized protein</fullName>
    </submittedName>
</protein>
<feature type="compositionally biased region" description="Basic and acidic residues" evidence="1">
    <location>
        <begin position="22"/>
        <end position="42"/>
    </location>
</feature>
<evidence type="ECO:0000256" key="1">
    <source>
        <dbReference type="SAM" id="MobiDB-lite"/>
    </source>
</evidence>
<sequence length="42" mass="4825">MLGMLFLITMSSSCGFFSDEEMTPREDRESLSIKDYDSPSRD</sequence>
<reference evidence="2 3" key="1">
    <citation type="journal article" date="2013" name="Genome Announc.">
        <title>Draft Genome Sequence of Cyclobacterium qasimii Strain M12-11BT, Isolated from Arctic Marine Sediment.</title>
        <authorList>
            <person name="Shivaji S."/>
            <person name="Ara S."/>
            <person name="Singh A."/>
            <person name="Kumar Pinnaka A."/>
        </authorList>
    </citation>
    <scope>NUCLEOTIDE SEQUENCE [LARGE SCALE GENOMIC DNA]</scope>
    <source>
        <strain evidence="2 3">M12-11B</strain>
    </source>
</reference>
<gene>
    <name evidence="2" type="ORF">ADICYQ_5996</name>
</gene>
<organism evidence="2 3">
    <name type="scientific">Cyclobacterium qasimii M12-11B</name>
    <dbReference type="NCBI Taxonomy" id="641524"/>
    <lineage>
        <taxon>Bacteria</taxon>
        <taxon>Pseudomonadati</taxon>
        <taxon>Bacteroidota</taxon>
        <taxon>Cytophagia</taxon>
        <taxon>Cytophagales</taxon>
        <taxon>Cyclobacteriaceae</taxon>
        <taxon>Cyclobacterium</taxon>
    </lineage>
</organism>
<feature type="region of interest" description="Disordered" evidence="1">
    <location>
        <begin position="18"/>
        <end position="42"/>
    </location>
</feature>